<evidence type="ECO:0000259" key="2">
    <source>
        <dbReference type="Pfam" id="PF13439"/>
    </source>
</evidence>
<protein>
    <submittedName>
        <fullName evidence="3">Glycosyltransferase</fullName>
        <ecNumber evidence="3">2.4.-.-</ecNumber>
    </submittedName>
</protein>
<feature type="domain" description="Glycosyl transferase family 1" evidence="1">
    <location>
        <begin position="166"/>
        <end position="312"/>
    </location>
</feature>
<dbReference type="Pfam" id="PF13439">
    <property type="entry name" value="Glyco_transf_4"/>
    <property type="match status" value="1"/>
</dbReference>
<dbReference type="EC" id="2.4.-.-" evidence="3"/>
<organism evidence="3 4">
    <name type="scientific">Larkinella insperata</name>
    <dbReference type="NCBI Taxonomy" id="332158"/>
    <lineage>
        <taxon>Bacteria</taxon>
        <taxon>Pseudomonadati</taxon>
        <taxon>Bacteroidota</taxon>
        <taxon>Cytophagia</taxon>
        <taxon>Cytophagales</taxon>
        <taxon>Spirosomataceae</taxon>
        <taxon>Larkinella</taxon>
    </lineage>
</organism>
<proteinExistence type="predicted"/>
<dbReference type="Pfam" id="PF00534">
    <property type="entry name" value="Glycos_transf_1"/>
    <property type="match status" value="1"/>
</dbReference>
<reference evidence="4" key="1">
    <citation type="journal article" date="2019" name="Int. J. Syst. Evol. Microbiol.">
        <title>The Global Catalogue of Microorganisms (GCM) 10K type strain sequencing project: providing services to taxonomists for standard genome sequencing and annotation.</title>
        <authorList>
            <consortium name="The Broad Institute Genomics Platform"/>
            <consortium name="The Broad Institute Genome Sequencing Center for Infectious Disease"/>
            <person name="Wu L."/>
            <person name="Ma J."/>
        </authorList>
    </citation>
    <scope>NUCLEOTIDE SEQUENCE [LARGE SCALE GENOMIC DNA]</scope>
    <source>
        <strain evidence="4">CCUG 55608</strain>
    </source>
</reference>
<dbReference type="InterPro" id="IPR001296">
    <property type="entry name" value="Glyco_trans_1"/>
</dbReference>
<evidence type="ECO:0000313" key="4">
    <source>
        <dbReference type="Proteomes" id="UP001597116"/>
    </source>
</evidence>
<dbReference type="InterPro" id="IPR028098">
    <property type="entry name" value="Glyco_trans_4-like_N"/>
</dbReference>
<feature type="domain" description="Glycosyltransferase subfamily 4-like N-terminal" evidence="2">
    <location>
        <begin position="14"/>
        <end position="150"/>
    </location>
</feature>
<dbReference type="GO" id="GO:0016757">
    <property type="term" value="F:glycosyltransferase activity"/>
    <property type="evidence" value="ECO:0007669"/>
    <property type="project" value="UniProtKB-KW"/>
</dbReference>
<evidence type="ECO:0000259" key="1">
    <source>
        <dbReference type="Pfam" id="PF00534"/>
    </source>
</evidence>
<dbReference type="PANTHER" id="PTHR12526">
    <property type="entry name" value="GLYCOSYLTRANSFERASE"/>
    <property type="match status" value="1"/>
</dbReference>
<dbReference type="EMBL" id="JBHTLP010000001">
    <property type="protein sequence ID" value="MFD1139491.1"/>
    <property type="molecule type" value="Genomic_DNA"/>
</dbReference>
<comment type="caution">
    <text evidence="3">The sequence shown here is derived from an EMBL/GenBank/DDBJ whole genome shotgun (WGS) entry which is preliminary data.</text>
</comment>
<sequence length="346" mass="39401">MKIIHINFSLETAGTETMLVDIVNEQSQQHEVILVILNDVYDIELIKKIDYRVQIILIERPAGSRNPFYLLKLNNIIRKLKPDCIHCHNERLGRLLYRASSSYLTVHDTRVPAENFGRYKKLFAISRSVQDDIRERTGLEADLIYNGVPVHSIRPKEEYGMTPAFRIVQISRLVHEKKGQHILLQAVSQLIGPSGNQNIHIDLIGSGESLAELTALVAELNLQDHVTFLGARDRSYIHEHLHEYHLLVQPSLFEGFGLTVAEAMAAGVPVLVSNIEGPLEITNQDEFGFVFSVGDVNHCAEQIQAIMENYSTSTFREKVARARHRVQTQFDVRRTAHDYMAAYEMH</sequence>
<evidence type="ECO:0000313" key="3">
    <source>
        <dbReference type="EMBL" id="MFD1139491.1"/>
    </source>
</evidence>
<keyword evidence="4" id="KW-1185">Reference proteome</keyword>
<dbReference type="CDD" id="cd03811">
    <property type="entry name" value="GT4_GT28_WabH-like"/>
    <property type="match status" value="1"/>
</dbReference>
<keyword evidence="3" id="KW-0808">Transferase</keyword>
<dbReference type="Proteomes" id="UP001597116">
    <property type="component" value="Unassembled WGS sequence"/>
</dbReference>
<keyword evidence="3" id="KW-0328">Glycosyltransferase</keyword>
<gene>
    <name evidence="3" type="ORF">ACFQ4C_00125</name>
</gene>
<accession>A0ABW3PZZ5</accession>
<dbReference type="RefSeq" id="WP_265990182.1">
    <property type="nucleotide sequence ID" value="NZ_CP110973.1"/>
</dbReference>
<dbReference type="Gene3D" id="3.40.50.2000">
    <property type="entry name" value="Glycogen Phosphorylase B"/>
    <property type="match status" value="2"/>
</dbReference>
<dbReference type="PANTHER" id="PTHR12526:SF630">
    <property type="entry name" value="GLYCOSYLTRANSFERASE"/>
    <property type="match status" value="1"/>
</dbReference>
<dbReference type="SUPFAM" id="SSF53756">
    <property type="entry name" value="UDP-Glycosyltransferase/glycogen phosphorylase"/>
    <property type="match status" value="1"/>
</dbReference>
<name>A0ABW3PZZ5_9BACT</name>